<sequence>MALQVDAGFNFRQSGGYLGYTPAEASADPLISALQQRRVDADFTDQLARHVKKYKIDAILITPETDPNLRKAVESIGWQSTSDGDVIIVRPFEKQ</sequence>
<protein>
    <submittedName>
        <fullName evidence="1">Uncharacterized protein</fullName>
    </submittedName>
</protein>
<accession>A0A511XAW3</accession>
<evidence type="ECO:0000313" key="2">
    <source>
        <dbReference type="Proteomes" id="UP000321635"/>
    </source>
</evidence>
<dbReference type="STRING" id="1120919.GCA_000429165_00951"/>
<dbReference type="Proteomes" id="UP000321635">
    <property type="component" value="Unassembled WGS sequence"/>
</dbReference>
<reference evidence="1 2" key="1">
    <citation type="submission" date="2019-07" db="EMBL/GenBank/DDBJ databases">
        <title>Whole genome shotgun sequence of Acetobacter nitrogenifigens NBRC 105050.</title>
        <authorList>
            <person name="Hosoyama A."/>
            <person name="Uohara A."/>
            <person name="Ohji S."/>
            <person name="Ichikawa N."/>
        </authorList>
    </citation>
    <scope>NUCLEOTIDE SEQUENCE [LARGE SCALE GENOMIC DNA]</scope>
    <source>
        <strain evidence="1 2">NBRC 105050</strain>
    </source>
</reference>
<gene>
    <name evidence="1" type="ORF">ANI02nite_19830</name>
</gene>
<dbReference type="EMBL" id="BJYF01000011">
    <property type="protein sequence ID" value="GEN60099.1"/>
    <property type="molecule type" value="Genomic_DNA"/>
</dbReference>
<comment type="caution">
    <text evidence="1">The sequence shown here is derived from an EMBL/GenBank/DDBJ whole genome shotgun (WGS) entry which is preliminary data.</text>
</comment>
<dbReference type="AlphaFoldDB" id="A0A511XAW3"/>
<name>A0A511XAW3_9PROT</name>
<evidence type="ECO:0000313" key="1">
    <source>
        <dbReference type="EMBL" id="GEN60099.1"/>
    </source>
</evidence>
<keyword evidence="2" id="KW-1185">Reference proteome</keyword>
<organism evidence="1 2">
    <name type="scientific">Acetobacter nitrogenifigens DSM 23921 = NBRC 105050</name>
    <dbReference type="NCBI Taxonomy" id="1120919"/>
    <lineage>
        <taxon>Bacteria</taxon>
        <taxon>Pseudomonadati</taxon>
        <taxon>Pseudomonadota</taxon>
        <taxon>Alphaproteobacteria</taxon>
        <taxon>Acetobacterales</taxon>
        <taxon>Acetobacteraceae</taxon>
        <taxon>Acetobacter</taxon>
    </lineage>
</organism>
<proteinExistence type="predicted"/>